<sequence length="175" mass="18578">MPTNRDPNPSDPKGNAATRNVTPSRKPSFKNHRTGVQSFQDSKIKSDSCSCVKSRIGSDRLVYNGGGGKQNFKNSTINGVKVESPTSSSKPSSSSRSETTVCCTTCQSFNNHGGGSQTFNGAVIDVSGNKGNPSLSLSIYIYIIIIGSLIFHAVGLGGRLCQHELRLISGRKLAL</sequence>
<reference evidence="3 4" key="1">
    <citation type="submission" date="2024-01" db="EMBL/GenBank/DDBJ databases">
        <title>The genomes of 5 underutilized Papilionoideae crops provide insights into root nodulation and disease resistanc.</title>
        <authorList>
            <person name="Jiang F."/>
        </authorList>
    </citation>
    <scope>NUCLEOTIDE SEQUENCE [LARGE SCALE GENOMIC DNA]</scope>
    <source>
        <strain evidence="3">JINMINGXINNONG_FW02</strain>
        <tissue evidence="3">Leaves</tissue>
    </source>
</reference>
<feature type="region of interest" description="Disordered" evidence="1">
    <location>
        <begin position="63"/>
        <end position="98"/>
    </location>
</feature>
<gene>
    <name evidence="3" type="ORF">VNO80_10702</name>
</gene>
<accession>A0AAN9REV2</accession>
<feature type="transmembrane region" description="Helical" evidence="2">
    <location>
        <begin position="139"/>
        <end position="161"/>
    </location>
</feature>
<dbReference type="AlphaFoldDB" id="A0AAN9REV2"/>
<evidence type="ECO:0008006" key="5">
    <source>
        <dbReference type="Google" id="ProtNLM"/>
    </source>
</evidence>
<feature type="region of interest" description="Disordered" evidence="1">
    <location>
        <begin position="1"/>
        <end position="40"/>
    </location>
</feature>
<dbReference type="Proteomes" id="UP001374584">
    <property type="component" value="Unassembled WGS sequence"/>
</dbReference>
<keyword evidence="2" id="KW-0812">Transmembrane</keyword>
<comment type="caution">
    <text evidence="3">The sequence shown here is derived from an EMBL/GenBank/DDBJ whole genome shotgun (WGS) entry which is preliminary data.</text>
</comment>
<evidence type="ECO:0000313" key="3">
    <source>
        <dbReference type="EMBL" id="KAK7368674.1"/>
    </source>
</evidence>
<evidence type="ECO:0000256" key="2">
    <source>
        <dbReference type="SAM" id="Phobius"/>
    </source>
</evidence>
<dbReference type="EMBL" id="JAYMYR010000004">
    <property type="protein sequence ID" value="KAK7368674.1"/>
    <property type="molecule type" value="Genomic_DNA"/>
</dbReference>
<proteinExistence type="predicted"/>
<evidence type="ECO:0000256" key="1">
    <source>
        <dbReference type="SAM" id="MobiDB-lite"/>
    </source>
</evidence>
<keyword evidence="4" id="KW-1185">Reference proteome</keyword>
<protein>
    <recommendedName>
        <fullName evidence="5">Transmembrane protein</fullName>
    </recommendedName>
</protein>
<feature type="compositionally biased region" description="Low complexity" evidence="1">
    <location>
        <begin position="81"/>
        <end position="98"/>
    </location>
</feature>
<organism evidence="3 4">
    <name type="scientific">Phaseolus coccineus</name>
    <name type="common">Scarlet runner bean</name>
    <name type="synonym">Phaseolus multiflorus</name>
    <dbReference type="NCBI Taxonomy" id="3886"/>
    <lineage>
        <taxon>Eukaryota</taxon>
        <taxon>Viridiplantae</taxon>
        <taxon>Streptophyta</taxon>
        <taxon>Embryophyta</taxon>
        <taxon>Tracheophyta</taxon>
        <taxon>Spermatophyta</taxon>
        <taxon>Magnoliopsida</taxon>
        <taxon>eudicotyledons</taxon>
        <taxon>Gunneridae</taxon>
        <taxon>Pentapetalae</taxon>
        <taxon>rosids</taxon>
        <taxon>fabids</taxon>
        <taxon>Fabales</taxon>
        <taxon>Fabaceae</taxon>
        <taxon>Papilionoideae</taxon>
        <taxon>50 kb inversion clade</taxon>
        <taxon>NPAAA clade</taxon>
        <taxon>indigoferoid/millettioid clade</taxon>
        <taxon>Phaseoleae</taxon>
        <taxon>Phaseolus</taxon>
    </lineage>
</organism>
<name>A0AAN9REV2_PHACN</name>
<evidence type="ECO:0000313" key="4">
    <source>
        <dbReference type="Proteomes" id="UP001374584"/>
    </source>
</evidence>
<keyword evidence="2" id="KW-1133">Transmembrane helix</keyword>
<keyword evidence="2" id="KW-0472">Membrane</keyword>